<proteinExistence type="predicted"/>
<name>A0ABV6W2J2_9ACTN</name>
<reference evidence="2 3" key="1">
    <citation type="submission" date="2024-09" db="EMBL/GenBank/DDBJ databases">
        <authorList>
            <person name="Lee S.D."/>
        </authorList>
    </citation>
    <scope>NUCLEOTIDE SEQUENCE [LARGE SCALE GENOMIC DNA]</scope>
    <source>
        <strain evidence="2 3">N8-3</strain>
    </source>
</reference>
<accession>A0ABV6W2J2</accession>
<keyword evidence="3" id="KW-1185">Reference proteome</keyword>
<keyword evidence="1" id="KW-0812">Transmembrane</keyword>
<gene>
    <name evidence="2" type="ORF">ACEZDE_25650</name>
</gene>
<dbReference type="Proteomes" id="UP001592531">
    <property type="component" value="Unassembled WGS sequence"/>
</dbReference>
<evidence type="ECO:0000313" key="3">
    <source>
        <dbReference type="Proteomes" id="UP001592531"/>
    </source>
</evidence>
<dbReference type="Pfam" id="PF10745">
    <property type="entry name" value="DUF2530"/>
    <property type="match status" value="1"/>
</dbReference>
<keyword evidence="1" id="KW-0472">Membrane</keyword>
<evidence type="ECO:0000256" key="1">
    <source>
        <dbReference type="SAM" id="Phobius"/>
    </source>
</evidence>
<feature type="transmembrane region" description="Helical" evidence="1">
    <location>
        <begin position="17"/>
        <end position="37"/>
    </location>
</feature>
<dbReference type="InterPro" id="IPR019681">
    <property type="entry name" value="DUF2530"/>
</dbReference>
<evidence type="ECO:0000313" key="2">
    <source>
        <dbReference type="EMBL" id="MFC1419998.1"/>
    </source>
</evidence>
<protein>
    <submittedName>
        <fullName evidence="2">DUF2530 domain-containing protein</fullName>
    </submittedName>
</protein>
<dbReference type="RefSeq" id="WP_380540372.1">
    <property type="nucleotide sequence ID" value="NZ_JBHFAB010000022.1"/>
</dbReference>
<keyword evidence="1" id="KW-1133">Transmembrane helix</keyword>
<sequence>MKTTKLPSAPPMEANDVAIVTGGTVLWLVGFLVLLPFHSRLSAHGDLRWLWTCLAGFGLGLIGIWYCRARRDAIARSRAATADAAVVANGDATGGITGGTTGDTQTPSA</sequence>
<feature type="transmembrane region" description="Helical" evidence="1">
    <location>
        <begin position="49"/>
        <end position="66"/>
    </location>
</feature>
<comment type="caution">
    <text evidence="2">The sequence shown here is derived from an EMBL/GenBank/DDBJ whole genome shotgun (WGS) entry which is preliminary data.</text>
</comment>
<dbReference type="EMBL" id="JBHFAB010000022">
    <property type="protein sequence ID" value="MFC1419998.1"/>
    <property type="molecule type" value="Genomic_DNA"/>
</dbReference>
<organism evidence="2 3">
    <name type="scientific">Streptacidiphilus cavernicola</name>
    <dbReference type="NCBI Taxonomy" id="3342716"/>
    <lineage>
        <taxon>Bacteria</taxon>
        <taxon>Bacillati</taxon>
        <taxon>Actinomycetota</taxon>
        <taxon>Actinomycetes</taxon>
        <taxon>Kitasatosporales</taxon>
        <taxon>Streptomycetaceae</taxon>
        <taxon>Streptacidiphilus</taxon>
    </lineage>
</organism>